<keyword evidence="2" id="KW-0472">Membrane</keyword>
<accession>A0A401GUU6</accession>
<feature type="region of interest" description="Disordered" evidence="1">
    <location>
        <begin position="139"/>
        <end position="160"/>
    </location>
</feature>
<evidence type="ECO:0000313" key="3">
    <source>
        <dbReference type="EMBL" id="GBE85960.1"/>
    </source>
</evidence>
<feature type="transmembrane region" description="Helical" evidence="2">
    <location>
        <begin position="170"/>
        <end position="193"/>
    </location>
</feature>
<reference evidence="3 4" key="1">
    <citation type="journal article" date="2018" name="Sci. Rep.">
        <title>Genome sequence of the cauliflower mushroom Sparassis crispa (Hanabiratake) and its association with beneficial usage.</title>
        <authorList>
            <person name="Kiyama R."/>
            <person name="Furutani Y."/>
            <person name="Kawaguchi K."/>
            <person name="Nakanishi T."/>
        </authorList>
    </citation>
    <scope>NUCLEOTIDE SEQUENCE [LARGE SCALE GENOMIC DNA]</scope>
</reference>
<dbReference type="AlphaFoldDB" id="A0A401GUU6"/>
<dbReference type="Proteomes" id="UP000287166">
    <property type="component" value="Unassembled WGS sequence"/>
</dbReference>
<evidence type="ECO:0000256" key="2">
    <source>
        <dbReference type="SAM" id="Phobius"/>
    </source>
</evidence>
<keyword evidence="4" id="KW-1185">Reference proteome</keyword>
<gene>
    <name evidence="3" type="ORF">SCP_0804840</name>
</gene>
<dbReference type="InParanoid" id="A0A401GUU6"/>
<dbReference type="RefSeq" id="XP_027616873.1">
    <property type="nucleotide sequence ID" value="XM_027761072.1"/>
</dbReference>
<dbReference type="GeneID" id="38782877"/>
<proteinExistence type="predicted"/>
<comment type="caution">
    <text evidence="3">The sequence shown here is derived from an EMBL/GenBank/DDBJ whole genome shotgun (WGS) entry which is preliminary data.</text>
</comment>
<dbReference type="STRING" id="139825.A0A401GUU6"/>
<dbReference type="EMBL" id="BFAD01000008">
    <property type="protein sequence ID" value="GBE85960.1"/>
    <property type="molecule type" value="Genomic_DNA"/>
</dbReference>
<protein>
    <submittedName>
        <fullName evidence="3">Uncharacterized protein</fullName>
    </submittedName>
</protein>
<evidence type="ECO:0000313" key="4">
    <source>
        <dbReference type="Proteomes" id="UP000287166"/>
    </source>
</evidence>
<feature type="region of interest" description="Disordered" evidence="1">
    <location>
        <begin position="478"/>
        <end position="501"/>
    </location>
</feature>
<sequence>MKGFTKVFRTGHAVAPAHAHRQRSAPCSSGGFYKTPTAGQVIPYTTPLNISWDTSCMTSNTVDIYLYAPGSALPRIHEWANVDFAYGSYNVNLMPKWWNSTASANLQLAIVEAGTPPFLATMPAGPVFTATYTKPTSGSVPAAADTSTPGASIQNVNNGPSKSHGLSKGAVAAAVLLPLLFVIGLAVGVYIKLSRAKGRDKRKRWNEAIDKRMSTISTSWRPVSVAGATVVVRNSVLSSAANAGDRASSFSFGAMRPSSTIAVEGGQAGIGAKGLEIGGIDLSSPDMAHIRPGVRARASSFGSERVSRVSFAPDTRPSGEYRRTRAFHVGHVPPLPDEDETGALSPTQAAGPFSLSAEDIQARMSGQEDSRPSIDAVLPALSMMRTGGDGVSNNDDMLLAPSPPMPAPPSLAHQIPKSSIVGIMPMQPMPANVMSPDEMLRAYAERRTIGSPVPGGPTVPAPVANYNGTGMRILYSPTTPDSSAPLATSPMAPASPESQYTISSPKAIQELVRKSIAVTVASQYEDLDDEDAYGAVETGMAE</sequence>
<keyword evidence="2" id="KW-1133">Transmembrane helix</keyword>
<keyword evidence="2" id="KW-0812">Transmembrane</keyword>
<dbReference type="OrthoDB" id="3363836at2759"/>
<name>A0A401GUU6_9APHY</name>
<organism evidence="3 4">
    <name type="scientific">Sparassis crispa</name>
    <dbReference type="NCBI Taxonomy" id="139825"/>
    <lineage>
        <taxon>Eukaryota</taxon>
        <taxon>Fungi</taxon>
        <taxon>Dikarya</taxon>
        <taxon>Basidiomycota</taxon>
        <taxon>Agaricomycotina</taxon>
        <taxon>Agaricomycetes</taxon>
        <taxon>Polyporales</taxon>
        <taxon>Sparassidaceae</taxon>
        <taxon>Sparassis</taxon>
    </lineage>
</organism>
<evidence type="ECO:0000256" key="1">
    <source>
        <dbReference type="SAM" id="MobiDB-lite"/>
    </source>
</evidence>